<accession>A0A197JB79</accession>
<protein>
    <recommendedName>
        <fullName evidence="4">F-box domain-containing protein</fullName>
    </recommendedName>
</protein>
<evidence type="ECO:0008006" key="4">
    <source>
        <dbReference type="Google" id="ProtNLM"/>
    </source>
</evidence>
<reference evidence="2 3" key="1">
    <citation type="submission" date="2016-05" db="EMBL/GenBank/DDBJ databases">
        <title>Genome sequencing reveals origins of a unique bacterial endosymbiosis in the earliest lineages of terrestrial Fungi.</title>
        <authorList>
            <consortium name="DOE Joint Genome Institute"/>
            <person name="Uehling J."/>
            <person name="Gryganskyi A."/>
            <person name="Hameed K."/>
            <person name="Tschaplinski T."/>
            <person name="Misztal P."/>
            <person name="Wu S."/>
            <person name="Desiro A."/>
            <person name="Vande Pol N."/>
            <person name="Du Z.-Y."/>
            <person name="Zienkiewicz A."/>
            <person name="Zienkiewicz K."/>
            <person name="Morin E."/>
            <person name="Tisserant E."/>
            <person name="Splivallo R."/>
            <person name="Hainaut M."/>
            <person name="Henrissat B."/>
            <person name="Ohm R."/>
            <person name="Kuo A."/>
            <person name="Yan J."/>
            <person name="Lipzen A."/>
            <person name="Nolan M."/>
            <person name="Labutti K."/>
            <person name="Barry K."/>
            <person name="Goldstein A."/>
            <person name="Labbe J."/>
            <person name="Schadt C."/>
            <person name="Tuskan G."/>
            <person name="Grigoriev I."/>
            <person name="Martin F."/>
            <person name="Vilgalys R."/>
            <person name="Bonito G."/>
        </authorList>
    </citation>
    <scope>NUCLEOTIDE SEQUENCE [LARGE SCALE GENOMIC DNA]</scope>
    <source>
        <strain evidence="2 3">AG-77</strain>
    </source>
</reference>
<dbReference type="EMBL" id="KV442189">
    <property type="protein sequence ID" value="OAQ22269.1"/>
    <property type="molecule type" value="Genomic_DNA"/>
</dbReference>
<organism evidence="2 3">
    <name type="scientific">Linnemannia elongata AG-77</name>
    <dbReference type="NCBI Taxonomy" id="1314771"/>
    <lineage>
        <taxon>Eukaryota</taxon>
        <taxon>Fungi</taxon>
        <taxon>Fungi incertae sedis</taxon>
        <taxon>Mucoromycota</taxon>
        <taxon>Mortierellomycotina</taxon>
        <taxon>Mortierellomycetes</taxon>
        <taxon>Mortierellales</taxon>
        <taxon>Mortierellaceae</taxon>
        <taxon>Linnemannia</taxon>
    </lineage>
</organism>
<evidence type="ECO:0000313" key="3">
    <source>
        <dbReference type="Proteomes" id="UP000078512"/>
    </source>
</evidence>
<proteinExistence type="predicted"/>
<evidence type="ECO:0000313" key="2">
    <source>
        <dbReference type="EMBL" id="OAQ22293.1"/>
    </source>
</evidence>
<dbReference type="AlphaFoldDB" id="A0A197JB79"/>
<keyword evidence="3" id="KW-1185">Reference proteome</keyword>
<sequence>MDFAGPVWYTIDFDKDDSFFQIPPEVIVRYGRYIRKAIHVAKEVDILSLLNPGITALTNLEVSVSHNRFSLVLFQDLVRCHRPSLTTLRITGDMIPTRTFDEQKKNGVYLSLDAIGPSWRLTALTLFEPGPLPPPRFESLESTRNQVCGDEGPLPDAQPSLLVHFPALIFWNLTGATVDLFPKLRLLHATLQTYCPDLKRVLFIAPNPHRIADTLEKVFVRLEACAFKYRSLTTDVVMGLLEHSATLRSIIMAPSVVKVEIHAADEVASSKRMVGRLLRSCHRLEVLSVKGHMMDVKFLEEQELECRGTLKELRGDSLLSGILALRTLESPICTPTESTVYLNIITAQKASSTQGIRSLL</sequence>
<evidence type="ECO:0000313" key="1">
    <source>
        <dbReference type="EMBL" id="OAQ22269.1"/>
    </source>
</evidence>
<dbReference type="EMBL" id="KV442184">
    <property type="protein sequence ID" value="OAQ22293.1"/>
    <property type="molecule type" value="Genomic_DNA"/>
</dbReference>
<name>A0A197JB79_9FUNG</name>
<dbReference type="Proteomes" id="UP000078512">
    <property type="component" value="Unassembled WGS sequence"/>
</dbReference>
<gene>
    <name evidence="1" type="ORF">K457DRAFT_1882574</name>
    <name evidence="2" type="ORF">K457DRAFT_26222</name>
</gene>